<sequence>MMANNNNNKDKYKKLGLSLLFDGLGMVTFMIPGVGEFGDIIWAPLAGWLMTRMYKGNVGKAAGAITFVEEALPGVDVVPTFTIMWLYTYVIKKEKVKQIIDIDFS</sequence>
<dbReference type="AlphaFoldDB" id="A0A504JM13"/>
<organism evidence="2 3">
    <name type="scientific">Aquimarina algicola</name>
    <dbReference type="NCBI Taxonomy" id="2589995"/>
    <lineage>
        <taxon>Bacteria</taxon>
        <taxon>Pseudomonadati</taxon>
        <taxon>Bacteroidota</taxon>
        <taxon>Flavobacteriia</taxon>
        <taxon>Flavobacteriales</taxon>
        <taxon>Flavobacteriaceae</taxon>
        <taxon>Aquimarina</taxon>
    </lineage>
</organism>
<dbReference type="EMBL" id="VFWZ01000001">
    <property type="protein sequence ID" value="TPN88703.1"/>
    <property type="molecule type" value="Genomic_DNA"/>
</dbReference>
<keyword evidence="3" id="KW-1185">Reference proteome</keyword>
<keyword evidence="1" id="KW-1133">Transmembrane helix</keyword>
<keyword evidence="1" id="KW-0812">Transmembrane</keyword>
<feature type="transmembrane region" description="Helical" evidence="1">
    <location>
        <begin position="20"/>
        <end position="45"/>
    </location>
</feature>
<name>A0A504JM13_9FLAO</name>
<evidence type="ECO:0000256" key="1">
    <source>
        <dbReference type="SAM" id="Phobius"/>
    </source>
</evidence>
<protein>
    <recommendedName>
        <fullName evidence="4">DUF4112 domain-containing protein</fullName>
    </recommendedName>
</protein>
<evidence type="ECO:0000313" key="3">
    <source>
        <dbReference type="Proteomes" id="UP000315540"/>
    </source>
</evidence>
<evidence type="ECO:0000313" key="2">
    <source>
        <dbReference type="EMBL" id="TPN88703.1"/>
    </source>
</evidence>
<gene>
    <name evidence="2" type="ORF">FHK87_00375</name>
</gene>
<dbReference type="OrthoDB" id="1144067at2"/>
<dbReference type="Proteomes" id="UP000315540">
    <property type="component" value="Unassembled WGS sequence"/>
</dbReference>
<comment type="caution">
    <text evidence="2">The sequence shown here is derived from an EMBL/GenBank/DDBJ whole genome shotgun (WGS) entry which is preliminary data.</text>
</comment>
<keyword evidence="1" id="KW-0472">Membrane</keyword>
<proteinExistence type="predicted"/>
<evidence type="ECO:0008006" key="4">
    <source>
        <dbReference type="Google" id="ProtNLM"/>
    </source>
</evidence>
<reference evidence="2 3" key="1">
    <citation type="submission" date="2019-06" db="EMBL/GenBank/DDBJ databases">
        <authorList>
            <person name="Meng X."/>
        </authorList>
    </citation>
    <scope>NUCLEOTIDE SEQUENCE [LARGE SCALE GENOMIC DNA]</scope>
    <source>
        <strain evidence="2 3">M625</strain>
    </source>
</reference>
<accession>A0A504JM13</accession>